<gene>
    <name evidence="2" type="ORF">BS47DRAFT_1348673</name>
</gene>
<keyword evidence="3" id="KW-1185">Reference proteome</keyword>
<dbReference type="Proteomes" id="UP000886523">
    <property type="component" value="Unassembled WGS sequence"/>
</dbReference>
<feature type="compositionally biased region" description="Polar residues" evidence="1">
    <location>
        <begin position="137"/>
        <end position="149"/>
    </location>
</feature>
<sequence>MKSSTSSQARVFLLPDGVEHPLFRKSTSGRGSYILCWKDALNELTHRGQHKRIHFKAEVHSLLISQVDHLLRIRILQELELLAERIQNKRQGAGAAPIIRRLTRDEWIALKTVNVLPPDSSSIAVLVVPAVQKSRFDSPSASIAQSQTLDEALAEPSPDSPSSSLPPPNPPSHREHPIATLRPMPNMWSQDPGASPPESSLPASEPSLSPHLIPIYNGISLFPDAAQRATLHARLQDLLHSERDSRWSEGLPQTNSNLERNDRREMKEKTSDAYLIRSDALTLARADTVPFAIACWRLRMWEGEGWRTSTPMGDPNGTVPELREGGWAIESERGAGFLRRVRGRTIPKVARDG</sequence>
<evidence type="ECO:0000313" key="3">
    <source>
        <dbReference type="Proteomes" id="UP000886523"/>
    </source>
</evidence>
<feature type="region of interest" description="Disordered" evidence="1">
    <location>
        <begin position="245"/>
        <end position="265"/>
    </location>
</feature>
<organism evidence="2 3">
    <name type="scientific">Hydnum rufescens UP504</name>
    <dbReference type="NCBI Taxonomy" id="1448309"/>
    <lineage>
        <taxon>Eukaryota</taxon>
        <taxon>Fungi</taxon>
        <taxon>Dikarya</taxon>
        <taxon>Basidiomycota</taxon>
        <taxon>Agaricomycotina</taxon>
        <taxon>Agaricomycetes</taxon>
        <taxon>Cantharellales</taxon>
        <taxon>Hydnaceae</taxon>
        <taxon>Hydnum</taxon>
    </lineage>
</organism>
<feature type="region of interest" description="Disordered" evidence="1">
    <location>
        <begin position="137"/>
        <end position="206"/>
    </location>
</feature>
<name>A0A9P6DSU5_9AGAM</name>
<proteinExistence type="predicted"/>
<dbReference type="OrthoDB" id="3363286at2759"/>
<evidence type="ECO:0000256" key="1">
    <source>
        <dbReference type="SAM" id="MobiDB-lite"/>
    </source>
</evidence>
<dbReference type="AlphaFoldDB" id="A0A9P6DSU5"/>
<dbReference type="EMBL" id="MU129027">
    <property type="protein sequence ID" value="KAF9509858.1"/>
    <property type="molecule type" value="Genomic_DNA"/>
</dbReference>
<feature type="compositionally biased region" description="Low complexity" evidence="1">
    <location>
        <begin position="196"/>
        <end position="206"/>
    </location>
</feature>
<evidence type="ECO:0000313" key="2">
    <source>
        <dbReference type="EMBL" id="KAF9509858.1"/>
    </source>
</evidence>
<protein>
    <submittedName>
        <fullName evidence="2">Uncharacterized protein</fullName>
    </submittedName>
</protein>
<accession>A0A9P6DSU5</accession>
<comment type="caution">
    <text evidence="2">The sequence shown here is derived from an EMBL/GenBank/DDBJ whole genome shotgun (WGS) entry which is preliminary data.</text>
</comment>
<reference evidence="2" key="1">
    <citation type="journal article" date="2020" name="Nat. Commun.">
        <title>Large-scale genome sequencing of mycorrhizal fungi provides insights into the early evolution of symbiotic traits.</title>
        <authorList>
            <person name="Miyauchi S."/>
            <person name="Kiss E."/>
            <person name="Kuo A."/>
            <person name="Drula E."/>
            <person name="Kohler A."/>
            <person name="Sanchez-Garcia M."/>
            <person name="Morin E."/>
            <person name="Andreopoulos B."/>
            <person name="Barry K.W."/>
            <person name="Bonito G."/>
            <person name="Buee M."/>
            <person name="Carver A."/>
            <person name="Chen C."/>
            <person name="Cichocki N."/>
            <person name="Clum A."/>
            <person name="Culley D."/>
            <person name="Crous P.W."/>
            <person name="Fauchery L."/>
            <person name="Girlanda M."/>
            <person name="Hayes R.D."/>
            <person name="Keri Z."/>
            <person name="LaButti K."/>
            <person name="Lipzen A."/>
            <person name="Lombard V."/>
            <person name="Magnuson J."/>
            <person name="Maillard F."/>
            <person name="Murat C."/>
            <person name="Nolan M."/>
            <person name="Ohm R.A."/>
            <person name="Pangilinan J."/>
            <person name="Pereira M.F."/>
            <person name="Perotto S."/>
            <person name="Peter M."/>
            <person name="Pfister S."/>
            <person name="Riley R."/>
            <person name="Sitrit Y."/>
            <person name="Stielow J.B."/>
            <person name="Szollosi G."/>
            <person name="Zifcakova L."/>
            <person name="Stursova M."/>
            <person name="Spatafora J.W."/>
            <person name="Tedersoo L."/>
            <person name="Vaario L.M."/>
            <person name="Yamada A."/>
            <person name="Yan M."/>
            <person name="Wang P."/>
            <person name="Xu J."/>
            <person name="Bruns T."/>
            <person name="Baldrian P."/>
            <person name="Vilgalys R."/>
            <person name="Dunand C."/>
            <person name="Henrissat B."/>
            <person name="Grigoriev I.V."/>
            <person name="Hibbett D."/>
            <person name="Nagy L.G."/>
            <person name="Martin F.M."/>
        </authorList>
    </citation>
    <scope>NUCLEOTIDE SEQUENCE</scope>
    <source>
        <strain evidence="2">UP504</strain>
    </source>
</reference>